<dbReference type="EMBL" id="BEXD01000335">
    <property type="protein sequence ID" value="GBB86567.1"/>
    <property type="molecule type" value="Genomic_DNA"/>
</dbReference>
<organism evidence="1 2">
    <name type="scientific">Rhizophagus clarus</name>
    <dbReference type="NCBI Taxonomy" id="94130"/>
    <lineage>
        <taxon>Eukaryota</taxon>
        <taxon>Fungi</taxon>
        <taxon>Fungi incertae sedis</taxon>
        <taxon>Mucoromycota</taxon>
        <taxon>Glomeromycotina</taxon>
        <taxon>Glomeromycetes</taxon>
        <taxon>Glomerales</taxon>
        <taxon>Glomeraceae</taxon>
        <taxon>Rhizophagus</taxon>
    </lineage>
</organism>
<dbReference type="AlphaFoldDB" id="A0A2Z6Q8T5"/>
<accession>A0A2Z6Q8T5</accession>
<reference evidence="1 2" key="1">
    <citation type="submission" date="2017-11" db="EMBL/GenBank/DDBJ databases">
        <title>The genome of Rhizophagus clarus HR1 reveals common genetic basis of auxotrophy among arbuscular mycorrhizal fungi.</title>
        <authorList>
            <person name="Kobayashi Y."/>
        </authorList>
    </citation>
    <scope>NUCLEOTIDE SEQUENCE [LARGE SCALE GENOMIC DNA]</scope>
    <source>
        <strain evidence="1 2">HR1</strain>
    </source>
</reference>
<dbReference type="Proteomes" id="UP000247702">
    <property type="component" value="Unassembled WGS sequence"/>
</dbReference>
<sequence length="185" mass="21231">MMSSIDNLNVNSVDDFFNDIADYEEDFSFIQNNESAFYFAKKGALESNSNSSTDDNFEDEVNNNLLETTVSDTDAELKVMQIIITDLSKCVIMDVINGTLQKCDSDADAKEEKDIKQSLIHLHRCLFCNKDYYYFSRGKYCKEHSWKVLGKELRLACICQKGYDVLKQLDPIIMPTNSNDKHNKT</sequence>
<gene>
    <name evidence="1" type="ORF">RclHR1_00130008</name>
</gene>
<evidence type="ECO:0000313" key="2">
    <source>
        <dbReference type="Proteomes" id="UP000247702"/>
    </source>
</evidence>
<proteinExistence type="predicted"/>
<keyword evidence="2" id="KW-1185">Reference proteome</keyword>
<name>A0A2Z6Q8T5_9GLOM</name>
<evidence type="ECO:0000313" key="1">
    <source>
        <dbReference type="EMBL" id="GBB86567.1"/>
    </source>
</evidence>
<comment type="caution">
    <text evidence="1">The sequence shown here is derived from an EMBL/GenBank/DDBJ whole genome shotgun (WGS) entry which is preliminary data.</text>
</comment>
<protein>
    <submittedName>
        <fullName evidence="1">Uncharacterized protein</fullName>
    </submittedName>
</protein>